<evidence type="ECO:0000313" key="1">
    <source>
        <dbReference type="EMBL" id="PQB08703.1"/>
    </source>
</evidence>
<dbReference type="AlphaFoldDB" id="A0A2S7L1V3"/>
<dbReference type="GO" id="GO:0009253">
    <property type="term" value="P:peptidoglycan catabolic process"/>
    <property type="evidence" value="ECO:0007669"/>
    <property type="project" value="InterPro"/>
</dbReference>
<protein>
    <submittedName>
        <fullName evidence="1">Lysozyme</fullName>
    </submittedName>
</protein>
<dbReference type="Gene3D" id="3.40.80.10">
    <property type="entry name" value="Peptidoglycan recognition protein-like"/>
    <property type="match status" value="1"/>
</dbReference>
<dbReference type="GO" id="GO:0008745">
    <property type="term" value="F:N-acetylmuramoyl-L-alanine amidase activity"/>
    <property type="evidence" value="ECO:0007669"/>
    <property type="project" value="InterPro"/>
</dbReference>
<keyword evidence="2" id="KW-1185">Reference proteome</keyword>
<name>A0A2S7L1V3_9FLAO</name>
<comment type="caution">
    <text evidence="1">The sequence shown here is derived from an EMBL/GenBank/DDBJ whole genome shotgun (WGS) entry which is preliminary data.</text>
</comment>
<dbReference type="Proteomes" id="UP000239522">
    <property type="component" value="Unassembled WGS sequence"/>
</dbReference>
<dbReference type="SUPFAM" id="SSF55846">
    <property type="entry name" value="N-acetylmuramoyl-L-alanine amidase-like"/>
    <property type="match status" value="1"/>
</dbReference>
<gene>
    <name evidence="1" type="ORF">BST83_13340</name>
</gene>
<reference evidence="1 2" key="1">
    <citation type="submission" date="2016-11" db="EMBL/GenBank/DDBJ databases">
        <title>Trade-off between light-utilization and light-protection in marine flavobacteria.</title>
        <authorList>
            <person name="Kumagai Y."/>
        </authorList>
    </citation>
    <scope>NUCLEOTIDE SEQUENCE [LARGE SCALE GENOMIC DNA]</scope>
    <source>
        <strain evidence="1 2">ATCC 700397</strain>
    </source>
</reference>
<dbReference type="InterPro" id="IPR036505">
    <property type="entry name" value="Amidase/PGRP_sf"/>
</dbReference>
<accession>A0A2S7L1V3</accession>
<dbReference type="EMBL" id="MQUA01000013">
    <property type="protein sequence ID" value="PQB08703.1"/>
    <property type="molecule type" value="Genomic_DNA"/>
</dbReference>
<organism evidence="1 2">
    <name type="scientific">Polaribacter filamentus</name>
    <dbReference type="NCBI Taxonomy" id="53483"/>
    <lineage>
        <taxon>Bacteria</taxon>
        <taxon>Pseudomonadati</taxon>
        <taxon>Bacteroidota</taxon>
        <taxon>Flavobacteriia</taxon>
        <taxon>Flavobacteriales</taxon>
        <taxon>Flavobacteriaceae</taxon>
    </lineage>
</organism>
<evidence type="ECO:0000313" key="2">
    <source>
        <dbReference type="Proteomes" id="UP000239522"/>
    </source>
</evidence>
<sequence>MSKLKYLIIHCTATPEGREVTKEDIEQWHLVERGWSRVGYRDIIHLNGGLENLIDYNQDDTIDPWEISNGAHGFNGNSAHVVYVGGTEKNDIKKSKDTRTFEQHRSLQLYVLFMILRHPNIKVIGHNEVSKKDCPGFNVGEWLRSICVDEINIGLKK</sequence>
<proteinExistence type="predicted"/>
<dbReference type="OrthoDB" id="1037861at2"/>